<accession>A0ABV1E043</accession>
<sequence length="133" mass="14871">MYDTKTYFYGTGRRKSSVARVRVYPGSGNITINDRDIDDYFGLETLKLIVRQPLALTGNTDKFDIVCRVAGGGVTGQAGAIRHGLARALLQVNSEELRPILKKAGLLTRDPRMKERKKYGLKAARRAPQFSKR</sequence>
<dbReference type="InterPro" id="IPR023035">
    <property type="entry name" value="Ribosomal_uS9_bac/plastid"/>
</dbReference>
<evidence type="ECO:0000313" key="8">
    <source>
        <dbReference type="Proteomes" id="UP001489509"/>
    </source>
</evidence>
<evidence type="ECO:0000256" key="1">
    <source>
        <dbReference type="ARBA" id="ARBA00005251"/>
    </source>
</evidence>
<dbReference type="RefSeq" id="WP_349219379.1">
    <property type="nucleotide sequence ID" value="NZ_JBBMFD010000011.1"/>
</dbReference>
<dbReference type="InterPro" id="IPR020568">
    <property type="entry name" value="Ribosomal_Su5_D2-typ_SF"/>
</dbReference>
<keyword evidence="8" id="KW-1185">Reference proteome</keyword>
<dbReference type="InterPro" id="IPR000754">
    <property type="entry name" value="Ribosomal_uS9"/>
</dbReference>
<organism evidence="7 8">
    <name type="scientific">Solibaculum intestinale</name>
    <dbReference type="NCBI Taxonomy" id="3133165"/>
    <lineage>
        <taxon>Bacteria</taxon>
        <taxon>Bacillati</taxon>
        <taxon>Bacillota</taxon>
        <taxon>Clostridia</taxon>
        <taxon>Eubacteriales</taxon>
        <taxon>Oscillospiraceae</taxon>
        <taxon>Solibaculum</taxon>
    </lineage>
</organism>
<dbReference type="SUPFAM" id="SSF54211">
    <property type="entry name" value="Ribosomal protein S5 domain 2-like"/>
    <property type="match status" value="1"/>
</dbReference>
<dbReference type="InterPro" id="IPR020574">
    <property type="entry name" value="Ribosomal_uS9_CS"/>
</dbReference>
<dbReference type="InterPro" id="IPR014721">
    <property type="entry name" value="Ribsml_uS5_D2-typ_fold_subgr"/>
</dbReference>
<gene>
    <name evidence="5 7" type="primary">rpsI</name>
    <name evidence="7" type="ORF">WMO26_07530</name>
</gene>
<dbReference type="EMBL" id="JBBMFD010000011">
    <property type="protein sequence ID" value="MEQ2440674.1"/>
    <property type="molecule type" value="Genomic_DNA"/>
</dbReference>
<evidence type="ECO:0000256" key="5">
    <source>
        <dbReference type="HAMAP-Rule" id="MF_00532"/>
    </source>
</evidence>
<protein>
    <recommendedName>
        <fullName evidence="4 5">Small ribosomal subunit protein uS9</fullName>
    </recommendedName>
</protein>
<evidence type="ECO:0000313" key="7">
    <source>
        <dbReference type="EMBL" id="MEQ2440674.1"/>
    </source>
</evidence>
<evidence type="ECO:0000256" key="3">
    <source>
        <dbReference type="ARBA" id="ARBA00023274"/>
    </source>
</evidence>
<keyword evidence="3 5" id="KW-0687">Ribonucleoprotein</keyword>
<dbReference type="NCBIfam" id="NF001099">
    <property type="entry name" value="PRK00132.1"/>
    <property type="match status" value="1"/>
</dbReference>
<dbReference type="HAMAP" id="MF_00532_B">
    <property type="entry name" value="Ribosomal_uS9_B"/>
    <property type="match status" value="1"/>
</dbReference>
<evidence type="ECO:0000256" key="6">
    <source>
        <dbReference type="RuleBase" id="RU003815"/>
    </source>
</evidence>
<dbReference type="Proteomes" id="UP001489509">
    <property type="component" value="Unassembled WGS sequence"/>
</dbReference>
<evidence type="ECO:0000256" key="2">
    <source>
        <dbReference type="ARBA" id="ARBA00022980"/>
    </source>
</evidence>
<dbReference type="GO" id="GO:0005840">
    <property type="term" value="C:ribosome"/>
    <property type="evidence" value="ECO:0007669"/>
    <property type="project" value="UniProtKB-KW"/>
</dbReference>
<dbReference type="PANTHER" id="PTHR21569">
    <property type="entry name" value="RIBOSOMAL PROTEIN S9"/>
    <property type="match status" value="1"/>
</dbReference>
<evidence type="ECO:0000256" key="4">
    <source>
        <dbReference type="ARBA" id="ARBA00035259"/>
    </source>
</evidence>
<reference evidence="7 8" key="1">
    <citation type="submission" date="2024-03" db="EMBL/GenBank/DDBJ databases">
        <title>Human intestinal bacterial collection.</title>
        <authorList>
            <person name="Pauvert C."/>
            <person name="Hitch T.C.A."/>
            <person name="Clavel T."/>
        </authorList>
    </citation>
    <scope>NUCLEOTIDE SEQUENCE [LARGE SCALE GENOMIC DNA]</scope>
    <source>
        <strain evidence="7 8">CLA-JM-H44</strain>
    </source>
</reference>
<dbReference type="Pfam" id="PF00380">
    <property type="entry name" value="Ribosomal_S9"/>
    <property type="match status" value="1"/>
</dbReference>
<dbReference type="PROSITE" id="PS00360">
    <property type="entry name" value="RIBOSOMAL_S9"/>
    <property type="match status" value="1"/>
</dbReference>
<comment type="caution">
    <text evidence="7">The sequence shown here is derived from an EMBL/GenBank/DDBJ whole genome shotgun (WGS) entry which is preliminary data.</text>
</comment>
<keyword evidence="2 5" id="KW-0689">Ribosomal protein</keyword>
<proteinExistence type="inferred from homology"/>
<comment type="similarity">
    <text evidence="1 5 6">Belongs to the universal ribosomal protein uS9 family.</text>
</comment>
<dbReference type="PANTHER" id="PTHR21569:SF1">
    <property type="entry name" value="SMALL RIBOSOMAL SUBUNIT PROTEIN US9M"/>
    <property type="match status" value="1"/>
</dbReference>
<dbReference type="Gene3D" id="3.30.230.10">
    <property type="match status" value="1"/>
</dbReference>
<name>A0ABV1E043_9FIRM</name>